<dbReference type="InterPro" id="IPR032466">
    <property type="entry name" value="Metal_Hydrolase"/>
</dbReference>
<dbReference type="AlphaFoldDB" id="A0A395M308"/>
<comment type="caution">
    <text evidence="3">The sequence shown here is derived from an EMBL/GenBank/DDBJ whole genome shotgun (WGS) entry which is preliminary data.</text>
</comment>
<proteinExistence type="predicted"/>
<dbReference type="PANTHER" id="PTHR43135:SF3">
    <property type="entry name" value="ALPHA-D-RIBOSE 1-METHYLPHOSPHONATE 5-TRIPHOSPHATE DIPHOSPHATASE"/>
    <property type="match status" value="1"/>
</dbReference>
<dbReference type="SUPFAM" id="SSF51338">
    <property type="entry name" value="Composite domain of metallo-dependent hydrolases"/>
    <property type="match status" value="1"/>
</dbReference>
<evidence type="ECO:0000313" key="3">
    <source>
        <dbReference type="EMBL" id="RFM25183.1"/>
    </source>
</evidence>
<dbReference type="InterPro" id="IPR006680">
    <property type="entry name" value="Amidohydro-rel"/>
</dbReference>
<gene>
    <name evidence="3" type="ORF">D0433_01995</name>
</gene>
<feature type="signal peptide" evidence="1">
    <location>
        <begin position="1"/>
        <end position="19"/>
    </location>
</feature>
<reference evidence="3 4" key="1">
    <citation type="journal article" date="2011" name="ISME J.">
        <title>Community ecology of hot spring cyanobacterial mats: predominant populations and their functional potential.</title>
        <authorList>
            <person name="Klatt C.G."/>
            <person name="Wood J.M."/>
            <person name="Rusch D.B."/>
            <person name="Bateson M.M."/>
            <person name="Hamamura N."/>
            <person name="Heidelberg J.F."/>
            <person name="Grossman A.R."/>
            <person name="Bhaya D."/>
            <person name="Cohan F.M."/>
            <person name="Kuhl M."/>
            <person name="Bryant D.A."/>
            <person name="Ward D.M."/>
        </authorList>
    </citation>
    <scope>NUCLEOTIDE SEQUENCE [LARGE SCALE GENOMIC DNA]</scope>
    <source>
        <strain evidence="3">OS</strain>
    </source>
</reference>
<feature type="chain" id="PRO_5017282667" evidence="1">
    <location>
        <begin position="20"/>
        <end position="400"/>
    </location>
</feature>
<dbReference type="Gene3D" id="3.20.20.140">
    <property type="entry name" value="Metal-dependent hydrolases"/>
    <property type="match status" value="1"/>
</dbReference>
<dbReference type="Proteomes" id="UP000266389">
    <property type="component" value="Unassembled WGS sequence"/>
</dbReference>
<feature type="domain" description="Amidohydrolase-related" evidence="2">
    <location>
        <begin position="330"/>
        <end position="395"/>
    </location>
</feature>
<accession>A0A395M308</accession>
<dbReference type="EMBL" id="PHFL01000008">
    <property type="protein sequence ID" value="RFM25183.1"/>
    <property type="molecule type" value="Genomic_DNA"/>
</dbReference>
<evidence type="ECO:0000259" key="2">
    <source>
        <dbReference type="Pfam" id="PF01979"/>
    </source>
</evidence>
<dbReference type="SUPFAM" id="SSF51556">
    <property type="entry name" value="Metallo-dependent hydrolases"/>
    <property type="match status" value="1"/>
</dbReference>
<dbReference type="Pfam" id="PF01979">
    <property type="entry name" value="Amidohydro_1"/>
    <property type="match status" value="1"/>
</dbReference>
<organism evidence="3 4">
    <name type="scientific">Candidatus Thermochlorobacter aerophilus</name>
    <dbReference type="NCBI Taxonomy" id="1868324"/>
    <lineage>
        <taxon>Bacteria</taxon>
        <taxon>Pseudomonadati</taxon>
        <taxon>Chlorobiota</taxon>
        <taxon>Chlorobiia</taxon>
        <taxon>Chlorobiales</taxon>
        <taxon>Candidatus Thermochlorobacteriaceae</taxon>
        <taxon>Candidatus Thermochlorobacter</taxon>
    </lineage>
</organism>
<keyword evidence="1" id="KW-0732">Signal</keyword>
<dbReference type="InterPro" id="IPR011059">
    <property type="entry name" value="Metal-dep_hydrolase_composite"/>
</dbReference>
<sequence length="400" mass="43253">MNRLLLSLAFVFLPLTHAAAQLAVQAEMLYTMAGAPLKNGVVLIKDGKIEAVGANLTIPNGYRTLKAKVVTPGLIDAHSVVGLAGILNYNHDQDQLELSEAIQPELRAEDAYNAEERLVKWIRDHGVTTVHTGHGPGALASGQTMIVKTDANTVTEAIVQTPAMVAFTLGTSVSQNYKKPGTRAKGVAMLREEFLKAQDYAKRMQAKDPSKRPARDLRMEILNEVLTGKLPALFTVHRATDILAALRLQKEFGFKLVLDGAAEAYLIIDDIKRAGVPVIVHPPMMRTVGDGENASLETAAKLRRAGIKVALQSGYESYVPKTRVVLFEAAIAAANGLSFEEALRTITIDAAEILGIAKRVGSIEKGKDADLVLFDGDPFEYTSHVCTVIINGKIVKEHCN</sequence>
<protein>
    <submittedName>
        <fullName evidence="3">Amidohydrolase</fullName>
    </submittedName>
</protein>
<evidence type="ECO:0000313" key="4">
    <source>
        <dbReference type="Proteomes" id="UP000266389"/>
    </source>
</evidence>
<dbReference type="GO" id="GO:0016810">
    <property type="term" value="F:hydrolase activity, acting on carbon-nitrogen (but not peptide) bonds"/>
    <property type="evidence" value="ECO:0007669"/>
    <property type="project" value="InterPro"/>
</dbReference>
<keyword evidence="3" id="KW-0378">Hydrolase</keyword>
<evidence type="ECO:0000256" key="1">
    <source>
        <dbReference type="SAM" id="SignalP"/>
    </source>
</evidence>
<dbReference type="InterPro" id="IPR051781">
    <property type="entry name" value="Metallo-dep_Hydrolase"/>
</dbReference>
<name>A0A395M308_9BACT</name>
<dbReference type="PANTHER" id="PTHR43135">
    <property type="entry name" value="ALPHA-D-RIBOSE 1-METHYLPHOSPHONATE 5-TRIPHOSPHATE DIPHOSPHATASE"/>
    <property type="match status" value="1"/>
</dbReference>